<feature type="domain" description="Nitroreductase" evidence="3">
    <location>
        <begin position="14"/>
        <end position="185"/>
    </location>
</feature>
<name>A0A4R2S3V9_9BACL</name>
<evidence type="ECO:0000313" key="4">
    <source>
        <dbReference type="EMBL" id="TCP70362.1"/>
    </source>
</evidence>
<dbReference type="OrthoDB" id="9782629at2"/>
<evidence type="ECO:0000256" key="2">
    <source>
        <dbReference type="ARBA" id="ARBA00023002"/>
    </source>
</evidence>
<keyword evidence="2" id="KW-0560">Oxidoreductase</keyword>
<dbReference type="AlphaFoldDB" id="A0A4R2S3V9"/>
<dbReference type="InterPro" id="IPR000415">
    <property type="entry name" value="Nitroreductase-like"/>
</dbReference>
<dbReference type="EMBL" id="SLXV01000002">
    <property type="protein sequence ID" value="TCP70362.1"/>
    <property type="molecule type" value="Genomic_DNA"/>
</dbReference>
<evidence type="ECO:0000256" key="1">
    <source>
        <dbReference type="ARBA" id="ARBA00007118"/>
    </source>
</evidence>
<reference evidence="4 5" key="1">
    <citation type="submission" date="2019-03" db="EMBL/GenBank/DDBJ databases">
        <title>Genomic Encyclopedia of Type Strains, Phase IV (KMG-IV): sequencing the most valuable type-strain genomes for metagenomic binning, comparative biology and taxonomic classification.</title>
        <authorList>
            <person name="Goeker M."/>
        </authorList>
    </citation>
    <scope>NUCLEOTIDE SEQUENCE [LARGE SCALE GENOMIC DNA]</scope>
    <source>
        <strain evidence="4 5">DSM 46831</strain>
    </source>
</reference>
<dbReference type="SUPFAM" id="SSF55469">
    <property type="entry name" value="FMN-dependent nitroreductase-like"/>
    <property type="match status" value="1"/>
</dbReference>
<proteinExistence type="inferred from homology"/>
<sequence length="206" mass="22927">MNANFQAVKEVMLSRGSVKRYDTYEMPKEELDELLILAASAPSAWNIQHWRYLAFQSEEAKQRLLPIAYNQIQVTESSVVIAILGDVEANQGARLVYDEDLKQGEITQAVYDRTLGQIDGAYQNKQYARDAAFLNASLSAMQLMLAAKAKGFDTCAMGGFNSQSLVKEFNIPDRYVPVMLITIGKAAQPARPTSRLSLDKVVLETL</sequence>
<gene>
    <name evidence="4" type="ORF">EDD57_1021</name>
</gene>
<dbReference type="PANTHER" id="PTHR43673:SF3">
    <property type="entry name" value="NAD(P)H NITROREDUCTASE YODC-RELATED"/>
    <property type="match status" value="1"/>
</dbReference>
<evidence type="ECO:0000313" key="5">
    <source>
        <dbReference type="Proteomes" id="UP000294746"/>
    </source>
</evidence>
<dbReference type="InterPro" id="IPR029479">
    <property type="entry name" value="Nitroreductase"/>
</dbReference>
<keyword evidence="5" id="KW-1185">Reference proteome</keyword>
<comment type="similarity">
    <text evidence="1">Belongs to the nitroreductase family.</text>
</comment>
<dbReference type="Pfam" id="PF00881">
    <property type="entry name" value="Nitroreductase"/>
    <property type="match status" value="1"/>
</dbReference>
<dbReference type="RefSeq" id="WP_131847414.1">
    <property type="nucleotide sequence ID" value="NZ_SLXV01000002.1"/>
</dbReference>
<organism evidence="4 5">
    <name type="scientific">Baia soyae</name>
    <dbReference type="NCBI Taxonomy" id="1544746"/>
    <lineage>
        <taxon>Bacteria</taxon>
        <taxon>Bacillati</taxon>
        <taxon>Bacillota</taxon>
        <taxon>Bacilli</taxon>
        <taxon>Bacillales</taxon>
        <taxon>Thermoactinomycetaceae</taxon>
        <taxon>Baia</taxon>
    </lineage>
</organism>
<comment type="caution">
    <text evidence="4">The sequence shown here is derived from an EMBL/GenBank/DDBJ whole genome shotgun (WGS) entry which is preliminary data.</text>
</comment>
<protein>
    <submittedName>
        <fullName evidence="4">Nitroreductase</fullName>
    </submittedName>
</protein>
<dbReference type="CDD" id="cd02137">
    <property type="entry name" value="MhqN-like"/>
    <property type="match status" value="1"/>
</dbReference>
<dbReference type="Proteomes" id="UP000294746">
    <property type="component" value="Unassembled WGS sequence"/>
</dbReference>
<accession>A0A4R2S3V9</accession>
<dbReference type="Gene3D" id="3.40.109.10">
    <property type="entry name" value="NADH Oxidase"/>
    <property type="match status" value="1"/>
</dbReference>
<dbReference type="GO" id="GO:0016491">
    <property type="term" value="F:oxidoreductase activity"/>
    <property type="evidence" value="ECO:0007669"/>
    <property type="project" value="UniProtKB-KW"/>
</dbReference>
<evidence type="ECO:0000259" key="3">
    <source>
        <dbReference type="Pfam" id="PF00881"/>
    </source>
</evidence>
<dbReference type="PANTHER" id="PTHR43673">
    <property type="entry name" value="NAD(P)H NITROREDUCTASE YDGI-RELATED"/>
    <property type="match status" value="1"/>
</dbReference>